<dbReference type="EMBL" id="JADGMS010000007">
    <property type="protein sequence ID" value="KAF9678588.1"/>
    <property type="molecule type" value="Genomic_DNA"/>
</dbReference>
<dbReference type="Proteomes" id="UP000657918">
    <property type="component" value="Unassembled WGS sequence"/>
</dbReference>
<reference evidence="1 2" key="1">
    <citation type="submission" date="2020-10" db="EMBL/GenBank/DDBJ databases">
        <title>Plant Genome Project.</title>
        <authorList>
            <person name="Zhang R.-G."/>
        </authorList>
    </citation>
    <scope>NUCLEOTIDE SEQUENCE [LARGE SCALE GENOMIC DNA]</scope>
    <source>
        <strain evidence="1">FAFU-HL-1</strain>
        <tissue evidence="1">Leaf</tissue>
    </source>
</reference>
<accession>A0A835JZT9</accession>
<evidence type="ECO:0000313" key="2">
    <source>
        <dbReference type="Proteomes" id="UP000657918"/>
    </source>
</evidence>
<gene>
    <name evidence="1" type="ORF">SADUNF_Sadunf07G0050200</name>
</gene>
<dbReference type="AlphaFoldDB" id="A0A835JZT9"/>
<dbReference type="OrthoDB" id="1670072at2759"/>
<sequence length="384" mass="41477">MNVESSQPAGEELSSSELLSCLTLYLLRTGSEAVADIRKDLAEPTIVRLVIPWCSVLHKNGILMGSDFISTLPKSYDDLITTSLVGKETINVEDITAMLLNSKIFKKLGSGTALQDGACNEMCSDVYEMHCSVASKKRVSFILMDSCGEDFHAKKYASCKVWCPQQKIFLIGVGLESGQGTELEMYSKYGLAVQFSTRHCDTNDSAIKYNTTFGMKISVSLSSYQAVKMIIDRKEKYCIPSKRASDTSSRVTFSARMMTCFISGEGIEENLDFGEVLLECGTEVVVWTRTSFLAALAGLTGTARCRYRKNARADSIPKVTIPTEIAIATFLAGLAGCVAVGFGMVPLTADAGGGCPGSGVCPFGTSGKKGWSGDDNTIKKRLKL</sequence>
<keyword evidence="2" id="KW-1185">Reference proteome</keyword>
<protein>
    <submittedName>
        <fullName evidence="1">Uncharacterized protein</fullName>
    </submittedName>
</protein>
<name>A0A835JZT9_9ROSI</name>
<evidence type="ECO:0000313" key="1">
    <source>
        <dbReference type="EMBL" id="KAF9678588.1"/>
    </source>
</evidence>
<comment type="caution">
    <text evidence="1">The sequence shown here is derived from an EMBL/GenBank/DDBJ whole genome shotgun (WGS) entry which is preliminary data.</text>
</comment>
<organism evidence="1 2">
    <name type="scientific">Salix dunnii</name>
    <dbReference type="NCBI Taxonomy" id="1413687"/>
    <lineage>
        <taxon>Eukaryota</taxon>
        <taxon>Viridiplantae</taxon>
        <taxon>Streptophyta</taxon>
        <taxon>Embryophyta</taxon>
        <taxon>Tracheophyta</taxon>
        <taxon>Spermatophyta</taxon>
        <taxon>Magnoliopsida</taxon>
        <taxon>eudicotyledons</taxon>
        <taxon>Gunneridae</taxon>
        <taxon>Pentapetalae</taxon>
        <taxon>rosids</taxon>
        <taxon>fabids</taxon>
        <taxon>Malpighiales</taxon>
        <taxon>Salicaceae</taxon>
        <taxon>Saliceae</taxon>
        <taxon>Salix</taxon>
    </lineage>
</organism>
<proteinExistence type="predicted"/>